<dbReference type="InterPro" id="IPR052770">
    <property type="entry name" value="Cobalt_transport_CbiQ"/>
</dbReference>
<dbReference type="PANTHER" id="PTHR43723">
    <property type="entry name" value="COBALT TRANSPORT PROTEIN CBIQ"/>
    <property type="match status" value="1"/>
</dbReference>
<dbReference type="AlphaFoldDB" id="A0A1I1X9G7"/>
<evidence type="ECO:0000256" key="3">
    <source>
        <dbReference type="ARBA" id="ARBA00022989"/>
    </source>
</evidence>
<evidence type="ECO:0000256" key="5">
    <source>
        <dbReference type="SAM" id="Phobius"/>
    </source>
</evidence>
<comment type="subcellular location">
    <subcellularLocation>
        <location evidence="1">Membrane</location>
        <topology evidence="1">Multi-pass membrane protein</topology>
    </subcellularLocation>
</comment>
<dbReference type="EMBL" id="FOMR01000007">
    <property type="protein sequence ID" value="SFE03278.1"/>
    <property type="molecule type" value="Genomic_DNA"/>
</dbReference>
<keyword evidence="4 5" id="KW-0472">Membrane</keyword>
<sequence length="260" mass="29490">MVSSINPSLKMFTVLIPGIVLGLTYDVFTPLVYLMFILVVTFTMTTIPLLRWLKFFSPFLLIAAGFAWMTMLYTNQAFSGGEVIFRLWMLEVTTGSLQTGLSVGFRSLCFGALSLMFILTTDSTKLMLSLMQQCKLPPKLTYGILAGYRFLPIFRHELKILQQAHRIRGVARARGIKGRVNQFQRYAIPLLANGIRKAERVAIAMESKGFTGDPDRTHYHKMIVGKRDWLFFTLMIGALITVFVLSYHLGYLEIFGRSFG</sequence>
<dbReference type="GO" id="GO:0006824">
    <property type="term" value="P:cobalt ion transport"/>
    <property type="evidence" value="ECO:0007669"/>
    <property type="project" value="TreeGrafter"/>
</dbReference>
<evidence type="ECO:0000256" key="2">
    <source>
        <dbReference type="ARBA" id="ARBA00022692"/>
    </source>
</evidence>
<feature type="transmembrane region" description="Helical" evidence="5">
    <location>
        <begin position="229"/>
        <end position="250"/>
    </location>
</feature>
<keyword evidence="7" id="KW-1185">Reference proteome</keyword>
<gene>
    <name evidence="6" type="ORF">SAMN05216238_107135</name>
</gene>
<dbReference type="GO" id="GO:0043190">
    <property type="term" value="C:ATP-binding cassette (ABC) transporter complex"/>
    <property type="evidence" value="ECO:0007669"/>
    <property type="project" value="TreeGrafter"/>
</dbReference>
<protein>
    <submittedName>
        <fullName evidence="6">Energy-coupling factor transport system permease protein</fullName>
    </submittedName>
</protein>
<evidence type="ECO:0000313" key="7">
    <source>
        <dbReference type="Proteomes" id="UP000199474"/>
    </source>
</evidence>
<dbReference type="PANTHER" id="PTHR43723:SF1">
    <property type="entry name" value="COBALT TRANSPORT PROTEIN CBIQ"/>
    <property type="match status" value="1"/>
</dbReference>
<feature type="transmembrane region" description="Helical" evidence="5">
    <location>
        <begin position="59"/>
        <end position="78"/>
    </location>
</feature>
<organism evidence="6 7">
    <name type="scientific">Lentibacillus persicus</name>
    <dbReference type="NCBI Taxonomy" id="640948"/>
    <lineage>
        <taxon>Bacteria</taxon>
        <taxon>Bacillati</taxon>
        <taxon>Bacillota</taxon>
        <taxon>Bacilli</taxon>
        <taxon>Bacillales</taxon>
        <taxon>Bacillaceae</taxon>
        <taxon>Lentibacillus</taxon>
    </lineage>
</organism>
<dbReference type="STRING" id="640948.SAMN05216238_107135"/>
<name>A0A1I1X9G7_9BACI</name>
<dbReference type="Pfam" id="PF02361">
    <property type="entry name" value="CbiQ"/>
    <property type="match status" value="1"/>
</dbReference>
<keyword evidence="2 5" id="KW-0812">Transmembrane</keyword>
<feature type="transmembrane region" description="Helical" evidence="5">
    <location>
        <begin position="31"/>
        <end position="52"/>
    </location>
</feature>
<accession>A0A1I1X9G7</accession>
<evidence type="ECO:0000313" key="6">
    <source>
        <dbReference type="EMBL" id="SFE03278.1"/>
    </source>
</evidence>
<evidence type="ECO:0000256" key="4">
    <source>
        <dbReference type="ARBA" id="ARBA00023136"/>
    </source>
</evidence>
<keyword evidence="3 5" id="KW-1133">Transmembrane helix</keyword>
<dbReference type="CDD" id="cd16914">
    <property type="entry name" value="EcfT"/>
    <property type="match status" value="1"/>
</dbReference>
<dbReference type="InterPro" id="IPR003339">
    <property type="entry name" value="ABC/ECF_trnsptr_transmembrane"/>
</dbReference>
<evidence type="ECO:0000256" key="1">
    <source>
        <dbReference type="ARBA" id="ARBA00004141"/>
    </source>
</evidence>
<proteinExistence type="predicted"/>
<dbReference type="Proteomes" id="UP000199474">
    <property type="component" value="Unassembled WGS sequence"/>
</dbReference>
<dbReference type="OrthoDB" id="92887at2"/>
<feature type="transmembrane region" description="Helical" evidence="5">
    <location>
        <begin position="98"/>
        <end position="119"/>
    </location>
</feature>
<reference evidence="7" key="1">
    <citation type="submission" date="2016-10" db="EMBL/GenBank/DDBJ databases">
        <authorList>
            <person name="Varghese N."/>
            <person name="Submissions S."/>
        </authorList>
    </citation>
    <scope>NUCLEOTIDE SEQUENCE [LARGE SCALE GENOMIC DNA]</scope>
    <source>
        <strain evidence="7">DSM 22530</strain>
    </source>
</reference>